<dbReference type="GeneID" id="41997857"/>
<sequence>MDEPPVITIYNLPPSRARWDRIGIFYMTFCVVWTLLVLSGMIFCWINRNDPLLRLRGIALSFSAIVLLHAYWILGQLVYPIGQTMPIVLAYNIQYFFMGIWFPLGIALFHASNSRLLRVAKMQKKYSSAHLRDQYNSSGPYNSWPCRFRCMEYSKKLLLLTGAGMYVQIILTIGMWFACRKYHPTSGIPGTEIKSQTLPEQIVELGQGWEWWPTVLWQVVWTWMVAPYLIWKTWGIHDTMGWRTQTIGCCLSSLHATPMFLIASYVPAFEPVNAYFPPSSWIHVSIFLMEILTIFVPTFQLIRQRLFVRRVENLNFEWEASFSASSSIQELDNLRRGFAVGTHLPVQVGHELSDQERKEILLTSSAFHYTLNSNPRPLQDFSALNDFSGENIAFLTEVTRWKISLRAEPNERDVRDAYNGALDIYANFISPHDADFPLNLASADQKFMERMFEAAARETYGQSSVHPATPFDRTTSLESAPVSGMEKPCYAGVVPAEFGPRVFDSIEQHVKYLVLTNTWPRFVKQMQSRRRSEETTRSDHSASSEATMVSRLSHKVSKLFYHID</sequence>
<feature type="transmembrane region" description="Helical" evidence="2">
    <location>
        <begin position="215"/>
        <end position="234"/>
    </location>
</feature>
<feature type="transmembrane region" description="Helical" evidence="2">
    <location>
        <begin position="58"/>
        <end position="81"/>
    </location>
</feature>
<dbReference type="Gene3D" id="1.10.167.10">
    <property type="entry name" value="Regulator of G-protein Signalling 4, domain 2"/>
    <property type="match status" value="1"/>
</dbReference>
<reference evidence="3 4" key="1">
    <citation type="submission" date="2018-06" db="EMBL/GenBank/DDBJ databases">
        <title>Fusarium incarnatum-equiseti species complex species 28.</title>
        <authorList>
            <person name="Gardiner D.M."/>
        </authorList>
    </citation>
    <scope>NUCLEOTIDE SEQUENCE [LARGE SCALE GENOMIC DNA]</scope>
    <source>
        <strain evidence="3 4">FIESC_28</strain>
    </source>
</reference>
<feature type="compositionally biased region" description="Basic and acidic residues" evidence="1">
    <location>
        <begin position="530"/>
        <end position="542"/>
    </location>
</feature>
<evidence type="ECO:0000256" key="1">
    <source>
        <dbReference type="SAM" id="MobiDB-lite"/>
    </source>
</evidence>
<evidence type="ECO:0008006" key="5">
    <source>
        <dbReference type="Google" id="ProtNLM"/>
    </source>
</evidence>
<evidence type="ECO:0000256" key="2">
    <source>
        <dbReference type="SAM" id="Phobius"/>
    </source>
</evidence>
<dbReference type="RefSeq" id="XP_031013421.1">
    <property type="nucleotide sequence ID" value="XM_031162561.1"/>
</dbReference>
<comment type="caution">
    <text evidence="3">The sequence shown here is derived from an EMBL/GenBank/DDBJ whole genome shotgun (WGS) entry which is preliminary data.</text>
</comment>
<dbReference type="InterPro" id="IPR044926">
    <property type="entry name" value="RGS_subdomain_2"/>
</dbReference>
<name>A0A366R7V0_9HYPO</name>
<evidence type="ECO:0000313" key="3">
    <source>
        <dbReference type="EMBL" id="RBR12932.1"/>
    </source>
</evidence>
<evidence type="ECO:0000313" key="4">
    <source>
        <dbReference type="Proteomes" id="UP000253153"/>
    </source>
</evidence>
<dbReference type="SUPFAM" id="SSF48097">
    <property type="entry name" value="Regulator of G-protein signaling, RGS"/>
    <property type="match status" value="1"/>
</dbReference>
<feature type="transmembrane region" description="Helical" evidence="2">
    <location>
        <begin position="93"/>
        <end position="112"/>
    </location>
</feature>
<organism evidence="3 4">
    <name type="scientific">Fusarium coffeatum</name>
    <dbReference type="NCBI Taxonomy" id="231269"/>
    <lineage>
        <taxon>Eukaryota</taxon>
        <taxon>Fungi</taxon>
        <taxon>Dikarya</taxon>
        <taxon>Ascomycota</taxon>
        <taxon>Pezizomycotina</taxon>
        <taxon>Sordariomycetes</taxon>
        <taxon>Hypocreomycetidae</taxon>
        <taxon>Hypocreales</taxon>
        <taxon>Nectriaceae</taxon>
        <taxon>Fusarium</taxon>
        <taxon>Fusarium incarnatum-equiseti species complex</taxon>
    </lineage>
</organism>
<feature type="transmembrane region" description="Helical" evidence="2">
    <location>
        <begin position="157"/>
        <end position="178"/>
    </location>
</feature>
<dbReference type="Proteomes" id="UP000253153">
    <property type="component" value="Unassembled WGS sequence"/>
</dbReference>
<keyword evidence="2" id="KW-1133">Transmembrane helix</keyword>
<feature type="transmembrane region" description="Helical" evidence="2">
    <location>
        <begin position="246"/>
        <end position="268"/>
    </location>
</feature>
<keyword evidence="4" id="KW-1185">Reference proteome</keyword>
<feature type="region of interest" description="Disordered" evidence="1">
    <location>
        <begin position="526"/>
        <end position="549"/>
    </location>
</feature>
<keyword evidence="2" id="KW-0812">Transmembrane</keyword>
<feature type="transmembrane region" description="Helical" evidence="2">
    <location>
        <begin position="24"/>
        <end position="46"/>
    </location>
</feature>
<protein>
    <recommendedName>
        <fullName evidence="5">RGS domain-containing protein</fullName>
    </recommendedName>
</protein>
<dbReference type="AlphaFoldDB" id="A0A366R7V0"/>
<keyword evidence="2" id="KW-0472">Membrane</keyword>
<dbReference type="EMBL" id="QKXC01000189">
    <property type="protein sequence ID" value="RBR12932.1"/>
    <property type="molecule type" value="Genomic_DNA"/>
</dbReference>
<accession>A0A366R7V0</accession>
<gene>
    <name evidence="3" type="ORF">FIESC28_08423</name>
</gene>
<dbReference type="InterPro" id="IPR036305">
    <property type="entry name" value="RGS_sf"/>
</dbReference>
<proteinExistence type="predicted"/>
<feature type="transmembrane region" description="Helical" evidence="2">
    <location>
        <begin position="280"/>
        <end position="302"/>
    </location>
</feature>
<dbReference type="OrthoDB" id="5313079at2759"/>